<proteinExistence type="predicted"/>
<reference evidence="1" key="1">
    <citation type="submission" date="2023-03" db="EMBL/GenBank/DDBJ databases">
        <title>Chromosome-level genomes of two armyworms, Mythimna separata and Mythimna loreyi, provide insights into the biosynthesis and reception of sex pheromones.</title>
        <authorList>
            <person name="Zhao H."/>
        </authorList>
    </citation>
    <scope>NUCLEOTIDE SEQUENCE</scope>
    <source>
        <strain evidence="1">BeijingLab</strain>
        <tissue evidence="1">Pupa</tissue>
    </source>
</reference>
<name>A0AAD7YH13_MYTSE</name>
<accession>A0AAD7YH13</accession>
<keyword evidence="2" id="KW-1185">Reference proteome</keyword>
<gene>
    <name evidence="1" type="ORF">PYW07_010218</name>
</gene>
<sequence>MPFRSEPMTPVGLATLLGLYGFADISMRHAWNTTCPRLGLGVDIWLPNGRTAHHCSLSASPLLRWLEIEVGILFPQHWGVRAISSSMRPPPWLDYCFSERRNRLPLHPALDIKGHYST</sequence>
<dbReference type="AlphaFoldDB" id="A0AAD7YH13"/>
<evidence type="ECO:0000313" key="2">
    <source>
        <dbReference type="Proteomes" id="UP001231518"/>
    </source>
</evidence>
<organism evidence="1 2">
    <name type="scientific">Mythimna separata</name>
    <name type="common">Oriental armyworm</name>
    <name type="synonym">Pseudaletia separata</name>
    <dbReference type="NCBI Taxonomy" id="271217"/>
    <lineage>
        <taxon>Eukaryota</taxon>
        <taxon>Metazoa</taxon>
        <taxon>Ecdysozoa</taxon>
        <taxon>Arthropoda</taxon>
        <taxon>Hexapoda</taxon>
        <taxon>Insecta</taxon>
        <taxon>Pterygota</taxon>
        <taxon>Neoptera</taxon>
        <taxon>Endopterygota</taxon>
        <taxon>Lepidoptera</taxon>
        <taxon>Glossata</taxon>
        <taxon>Ditrysia</taxon>
        <taxon>Noctuoidea</taxon>
        <taxon>Noctuidae</taxon>
        <taxon>Noctuinae</taxon>
        <taxon>Hadenini</taxon>
        <taxon>Mythimna</taxon>
    </lineage>
</organism>
<protein>
    <submittedName>
        <fullName evidence="1">Uncharacterized protein</fullName>
    </submittedName>
</protein>
<dbReference type="Proteomes" id="UP001231518">
    <property type="component" value="Chromosome 24"/>
</dbReference>
<dbReference type="EMBL" id="JARGEI010000018">
    <property type="protein sequence ID" value="KAJ8715736.1"/>
    <property type="molecule type" value="Genomic_DNA"/>
</dbReference>
<comment type="caution">
    <text evidence="1">The sequence shown here is derived from an EMBL/GenBank/DDBJ whole genome shotgun (WGS) entry which is preliminary data.</text>
</comment>
<evidence type="ECO:0000313" key="1">
    <source>
        <dbReference type="EMBL" id="KAJ8715736.1"/>
    </source>
</evidence>